<accession>A0A2W5A7W4</accession>
<evidence type="ECO:0000313" key="3">
    <source>
        <dbReference type="EMBL" id="PZO88579.1"/>
    </source>
</evidence>
<dbReference type="InterPro" id="IPR039418">
    <property type="entry name" value="LexA-like"/>
</dbReference>
<dbReference type="CDD" id="cd00093">
    <property type="entry name" value="HTH_XRE"/>
    <property type="match status" value="1"/>
</dbReference>
<comment type="caution">
    <text evidence="3">The sequence shown here is derived from an EMBL/GenBank/DDBJ whole genome shotgun (WGS) entry which is preliminary data.</text>
</comment>
<proteinExistence type="predicted"/>
<evidence type="ECO:0000256" key="1">
    <source>
        <dbReference type="SAM" id="MobiDB-lite"/>
    </source>
</evidence>
<dbReference type="InterPro" id="IPR010982">
    <property type="entry name" value="Lambda_DNA-bd_dom_sf"/>
</dbReference>
<dbReference type="InterPro" id="IPR015927">
    <property type="entry name" value="Peptidase_S24_S26A/B/C"/>
</dbReference>
<dbReference type="SUPFAM" id="SSF47413">
    <property type="entry name" value="lambda repressor-like DNA-binding domains"/>
    <property type="match status" value="1"/>
</dbReference>
<evidence type="ECO:0000259" key="2">
    <source>
        <dbReference type="SMART" id="SM00530"/>
    </source>
</evidence>
<dbReference type="AlphaFoldDB" id="A0A2W5A7W4"/>
<dbReference type="Pfam" id="PF00717">
    <property type="entry name" value="Peptidase_S24"/>
    <property type="match status" value="1"/>
</dbReference>
<name>A0A2W5A7W4_9BACT</name>
<feature type="domain" description="HTH cro/C1-type" evidence="2">
    <location>
        <begin position="21"/>
        <end position="76"/>
    </location>
</feature>
<dbReference type="Gene3D" id="2.10.109.10">
    <property type="entry name" value="Umud Fragment, subunit A"/>
    <property type="match status" value="1"/>
</dbReference>
<sequence>MAKQVQETPHENDGSSEGHEWIKARLKEVGKKVKDLADATGQPASRISEKIKGKTDFQVDEIPAIARQLELPVNVVMARLPTSGAGVLPEDSMLVEIHGAVQAGKWTRTVKWEQKDWKYVLAPKDSEYPFVYALRVMGDDMELVYPPQDSVVLYAPYEHYKKPIVSGNHVIVQRADGNGQFETTIKEVNISDDGRILLEARSHNLDYGPIEMYKTDGAPAYYGTDSLKITGVVLRAVIERLPPAAGGRQALPTRL</sequence>
<dbReference type="CDD" id="cd06529">
    <property type="entry name" value="S24_LexA-like"/>
    <property type="match status" value="1"/>
</dbReference>
<dbReference type="EMBL" id="QFNK01000013">
    <property type="protein sequence ID" value="PZO88579.1"/>
    <property type="molecule type" value="Genomic_DNA"/>
</dbReference>
<feature type="region of interest" description="Disordered" evidence="1">
    <location>
        <begin position="1"/>
        <end position="20"/>
    </location>
</feature>
<dbReference type="Proteomes" id="UP000249557">
    <property type="component" value="Unassembled WGS sequence"/>
</dbReference>
<gene>
    <name evidence="3" type="ORF">DI626_01420</name>
</gene>
<evidence type="ECO:0000313" key="4">
    <source>
        <dbReference type="Proteomes" id="UP000249557"/>
    </source>
</evidence>
<feature type="compositionally biased region" description="Basic and acidic residues" evidence="1">
    <location>
        <begin position="8"/>
        <end position="20"/>
    </location>
</feature>
<dbReference type="InterPro" id="IPR001387">
    <property type="entry name" value="Cro/C1-type_HTH"/>
</dbReference>
<dbReference type="SUPFAM" id="SSF51306">
    <property type="entry name" value="LexA/Signal peptidase"/>
    <property type="match status" value="1"/>
</dbReference>
<dbReference type="GO" id="GO:0003677">
    <property type="term" value="F:DNA binding"/>
    <property type="evidence" value="ECO:0007669"/>
    <property type="project" value="InterPro"/>
</dbReference>
<dbReference type="SMART" id="SM00530">
    <property type="entry name" value="HTH_XRE"/>
    <property type="match status" value="1"/>
</dbReference>
<organism evidence="3 4">
    <name type="scientific">Micavibrio aeruginosavorus</name>
    <dbReference type="NCBI Taxonomy" id="349221"/>
    <lineage>
        <taxon>Bacteria</taxon>
        <taxon>Pseudomonadati</taxon>
        <taxon>Bdellovibrionota</taxon>
        <taxon>Bdellovibrionia</taxon>
        <taxon>Bdellovibrionales</taxon>
        <taxon>Pseudobdellovibrionaceae</taxon>
        <taxon>Micavibrio</taxon>
    </lineage>
</organism>
<reference evidence="3 4" key="1">
    <citation type="submission" date="2017-08" db="EMBL/GenBank/DDBJ databases">
        <title>Infants hospitalized years apart are colonized by the same room-sourced microbial strains.</title>
        <authorList>
            <person name="Brooks B."/>
            <person name="Olm M.R."/>
            <person name="Firek B.A."/>
            <person name="Baker R."/>
            <person name="Thomas B.C."/>
            <person name="Morowitz M.J."/>
            <person name="Banfield J.F."/>
        </authorList>
    </citation>
    <scope>NUCLEOTIDE SEQUENCE [LARGE SCALE GENOMIC DNA]</scope>
    <source>
        <strain evidence="3">S2_018_000_R2_104</strain>
    </source>
</reference>
<protein>
    <recommendedName>
        <fullName evidence="2">HTH cro/C1-type domain-containing protein</fullName>
    </recommendedName>
</protein>
<dbReference type="InterPro" id="IPR036286">
    <property type="entry name" value="LexA/Signal_pep-like_sf"/>
</dbReference>